<feature type="region of interest" description="Disordered" evidence="2">
    <location>
        <begin position="282"/>
        <end position="303"/>
    </location>
</feature>
<evidence type="ECO:0000313" key="3">
    <source>
        <dbReference type="EMBL" id="MEY8040119.1"/>
    </source>
</evidence>
<feature type="coiled-coil region" evidence="1">
    <location>
        <begin position="155"/>
        <end position="233"/>
    </location>
</feature>
<protein>
    <recommendedName>
        <fullName evidence="5">DivIVA protein</fullName>
    </recommendedName>
</protein>
<comment type="caution">
    <text evidence="3">The sequence shown here is derived from an EMBL/GenBank/DDBJ whole genome shotgun (WGS) entry which is preliminary data.</text>
</comment>
<feature type="coiled-coil region" evidence="1">
    <location>
        <begin position="51"/>
        <end position="106"/>
    </location>
</feature>
<dbReference type="EMBL" id="JBGEHV010000018">
    <property type="protein sequence ID" value="MEY8040119.1"/>
    <property type="molecule type" value="Genomic_DNA"/>
</dbReference>
<evidence type="ECO:0000256" key="1">
    <source>
        <dbReference type="SAM" id="Coils"/>
    </source>
</evidence>
<accession>A0ABV4CL17</accession>
<dbReference type="RefSeq" id="WP_345364434.1">
    <property type="nucleotide sequence ID" value="NZ_BAABII010000012.1"/>
</dbReference>
<keyword evidence="4" id="KW-1185">Reference proteome</keyword>
<evidence type="ECO:0000313" key="4">
    <source>
        <dbReference type="Proteomes" id="UP001564626"/>
    </source>
</evidence>
<keyword evidence="1" id="KW-0175">Coiled coil</keyword>
<name>A0ABV4CL17_9PSEU</name>
<evidence type="ECO:0000256" key="2">
    <source>
        <dbReference type="SAM" id="MobiDB-lite"/>
    </source>
</evidence>
<evidence type="ECO:0008006" key="5">
    <source>
        <dbReference type="Google" id="ProtNLM"/>
    </source>
</evidence>
<dbReference type="Proteomes" id="UP001564626">
    <property type="component" value="Unassembled WGS sequence"/>
</dbReference>
<reference evidence="3 4" key="1">
    <citation type="submission" date="2024-08" db="EMBL/GenBank/DDBJ databases">
        <title>Genome mining of Saccharopolyspora cebuensis PGLac3 from Nigerian medicinal plant.</title>
        <authorList>
            <person name="Ezeobiora C.E."/>
            <person name="Igbokwe N.H."/>
            <person name="Amin D.H."/>
            <person name="Mendie U.E."/>
        </authorList>
    </citation>
    <scope>NUCLEOTIDE SEQUENCE [LARGE SCALE GENOMIC DNA]</scope>
    <source>
        <strain evidence="3 4">PGLac3</strain>
    </source>
</reference>
<sequence length="303" mass="34070">MEDVDAVVPLRPGFDIQLRGFHRTQVLEHIAVLEDQLRLVTLDRNEAVRLNDDLRTLYDDTRRSLDQAEQRLQRIESSDTGLPAASQRVQNMLAIAEEEVQTLRDTAKRQADIIRGAAETEARDLLGSAEGQAAEIRSECSSLVTDIEARRDALRRDHEQSVSELRAREQRLRQSIRDEYKKVVSAAQEEADELVARTREQCGQWNAESEQLRLEVLEELRVQQARLEELRRSVLTAMDGARQVLDDSTSELRTSTTGQAALPAAVLPVPEQREGVRTFTITLDAHPEGTGVPPATPDPARQN</sequence>
<gene>
    <name evidence="3" type="ORF">AB8O55_12005</name>
</gene>
<proteinExistence type="predicted"/>
<organism evidence="3 4">
    <name type="scientific">Saccharopolyspora cebuensis</name>
    <dbReference type="NCBI Taxonomy" id="418759"/>
    <lineage>
        <taxon>Bacteria</taxon>
        <taxon>Bacillati</taxon>
        <taxon>Actinomycetota</taxon>
        <taxon>Actinomycetes</taxon>
        <taxon>Pseudonocardiales</taxon>
        <taxon>Pseudonocardiaceae</taxon>
        <taxon>Saccharopolyspora</taxon>
    </lineage>
</organism>